<keyword evidence="3" id="KW-1185">Reference proteome</keyword>
<evidence type="ECO:0000313" key="1">
    <source>
        <dbReference type="EMBL" id="KXX76083.1"/>
    </source>
</evidence>
<evidence type="ECO:0000313" key="3">
    <source>
        <dbReference type="Proteomes" id="UP000078237"/>
    </source>
</evidence>
<dbReference type="VEuPathDB" id="FungiDB:MMYC01_206752"/>
<name>A0A175W764_9PEZI</name>
<reference evidence="2 3" key="3">
    <citation type="submission" date="2016-01" db="EMBL/GenBank/DDBJ databases">
        <title>Madurella mycetomatis genome sequencing.</title>
        <authorList>
            <person name="Van De Sande W."/>
        </authorList>
    </citation>
    <scope>NUCLEOTIDE SEQUENCE [LARGE SCALE GENOMIC DNA]</scope>
    <source>
        <strain evidence="3">mm55</strain>
        <strain evidence="2">Mm55</strain>
    </source>
</reference>
<evidence type="ECO:0000313" key="2">
    <source>
        <dbReference type="EMBL" id="KXX79140.1"/>
    </source>
</evidence>
<reference evidence="3" key="1">
    <citation type="submission" date="2015-06" db="EMBL/GenBank/DDBJ databases">
        <authorList>
            <person name="van de Sande W.W.J."/>
        </authorList>
    </citation>
    <scope>NUCLEOTIDE SEQUENCE [LARGE SCALE GENOMIC DNA]</scope>
    <source>
        <strain evidence="3">mm55</strain>
    </source>
</reference>
<gene>
    <name evidence="2" type="ORF">MMYC01_204168</name>
    <name evidence="1" type="ORF">MMYC01_206752</name>
</gene>
<accession>A0A175W764</accession>
<reference evidence="2" key="2">
    <citation type="submission" date="2015-06" db="EMBL/GenBank/DDBJ databases">
        <authorList>
            <person name="Hoefler B.C."/>
            <person name="Straight P.D."/>
        </authorList>
    </citation>
    <scope>NUCLEOTIDE SEQUENCE [LARGE SCALE GENOMIC DNA]</scope>
    <source>
        <strain evidence="2">Mm55</strain>
    </source>
</reference>
<dbReference type="STRING" id="100816.A0A175W764"/>
<dbReference type="EMBL" id="LCTW02000096">
    <property type="protein sequence ID" value="KXX79140.1"/>
    <property type="molecule type" value="Genomic_DNA"/>
</dbReference>
<dbReference type="EMBL" id="LCTW02000230">
    <property type="protein sequence ID" value="KXX76083.1"/>
    <property type="molecule type" value="Genomic_DNA"/>
</dbReference>
<dbReference type="Proteomes" id="UP000078237">
    <property type="component" value="Unassembled WGS sequence"/>
</dbReference>
<dbReference type="AlphaFoldDB" id="A0A175W764"/>
<organism evidence="2 3">
    <name type="scientific">Madurella mycetomatis</name>
    <dbReference type="NCBI Taxonomy" id="100816"/>
    <lineage>
        <taxon>Eukaryota</taxon>
        <taxon>Fungi</taxon>
        <taxon>Dikarya</taxon>
        <taxon>Ascomycota</taxon>
        <taxon>Pezizomycotina</taxon>
        <taxon>Sordariomycetes</taxon>
        <taxon>Sordariomycetidae</taxon>
        <taxon>Sordariales</taxon>
        <taxon>Sordariales incertae sedis</taxon>
        <taxon>Madurella</taxon>
    </lineage>
</organism>
<comment type="caution">
    <text evidence="2">The sequence shown here is derived from an EMBL/GenBank/DDBJ whole genome shotgun (WGS) entry which is preliminary data.</text>
</comment>
<protein>
    <submittedName>
        <fullName evidence="2">LMBR1 domain-containing protein 2</fullName>
    </submittedName>
</protein>
<sequence length="93" mass="10426">MVYGAPVPLCEQPAEVYPRTWDVIFWSTYNVVRAFLPLMLGGGDMTEVLSYSYFPGGVLVEFSSNLPKELQVYLFNMAELAGGYVSANWDMSQ</sequence>
<dbReference type="VEuPathDB" id="FungiDB:MMYC01_204168"/>
<proteinExistence type="predicted"/>